<proteinExistence type="predicted"/>
<organism evidence="1 2">
    <name type="scientific">Blastomyces gilchristii (strain SLH14081)</name>
    <name type="common">Blastomyces dermatitidis</name>
    <dbReference type="NCBI Taxonomy" id="559298"/>
    <lineage>
        <taxon>Eukaryota</taxon>
        <taxon>Fungi</taxon>
        <taxon>Dikarya</taxon>
        <taxon>Ascomycota</taxon>
        <taxon>Pezizomycotina</taxon>
        <taxon>Eurotiomycetes</taxon>
        <taxon>Eurotiomycetidae</taxon>
        <taxon>Onygenales</taxon>
        <taxon>Ajellomycetaceae</taxon>
        <taxon>Blastomyces</taxon>
    </lineage>
</organism>
<dbReference type="VEuPathDB" id="FungiDB:BDBG_17584"/>
<evidence type="ECO:0000313" key="1">
    <source>
        <dbReference type="EMBL" id="OAT11818.1"/>
    </source>
</evidence>
<sequence length="77" mass="9138">MEYSYHPHHYELNQLLFNKGTKSLSLTLLSSARIYGLLRPWDLRPDRQRVANLPSHFLSGHWCFLLVRFSIFYSLAN</sequence>
<dbReference type="RefSeq" id="XP_031580065.1">
    <property type="nucleotide sequence ID" value="XM_031725271.1"/>
</dbReference>
<dbReference type="AlphaFoldDB" id="A0A179UXI0"/>
<protein>
    <submittedName>
        <fullName evidence="1">Uncharacterized protein</fullName>
    </submittedName>
</protein>
<dbReference type="GeneID" id="42529235"/>
<keyword evidence="2" id="KW-1185">Reference proteome</keyword>
<dbReference type="KEGG" id="bgh:BDBG_17584"/>
<dbReference type="EMBL" id="GG657465">
    <property type="protein sequence ID" value="OAT11818.1"/>
    <property type="molecule type" value="Genomic_DNA"/>
</dbReference>
<name>A0A179UXI0_BLAGS</name>
<accession>A0A179UXI0</accession>
<evidence type="ECO:0000313" key="2">
    <source>
        <dbReference type="Proteomes" id="UP000002038"/>
    </source>
</evidence>
<dbReference type="Proteomes" id="UP000002038">
    <property type="component" value="Unassembled WGS sequence"/>
</dbReference>
<reference evidence="2" key="1">
    <citation type="journal article" date="2015" name="PLoS Genet.">
        <title>The dynamic genome and transcriptome of the human fungal pathogen Blastomyces and close relative Emmonsia.</title>
        <authorList>
            <person name="Munoz J.F."/>
            <person name="Gauthier G.M."/>
            <person name="Desjardins C.A."/>
            <person name="Gallo J.E."/>
            <person name="Holder J."/>
            <person name="Sullivan T.D."/>
            <person name="Marty A.J."/>
            <person name="Carmen J.C."/>
            <person name="Chen Z."/>
            <person name="Ding L."/>
            <person name="Gujja S."/>
            <person name="Magrini V."/>
            <person name="Misas E."/>
            <person name="Mitreva M."/>
            <person name="Priest M."/>
            <person name="Saif S."/>
            <person name="Whiston E.A."/>
            <person name="Young S."/>
            <person name="Zeng Q."/>
            <person name="Goldman W.E."/>
            <person name="Mardis E.R."/>
            <person name="Taylor J.W."/>
            <person name="McEwen J.G."/>
            <person name="Clay O.K."/>
            <person name="Klein B.S."/>
            <person name="Cuomo C.A."/>
        </authorList>
    </citation>
    <scope>NUCLEOTIDE SEQUENCE [LARGE SCALE GENOMIC DNA]</scope>
    <source>
        <strain evidence="2">SLH14081</strain>
    </source>
</reference>
<gene>
    <name evidence="1" type="ORF">BDBG_17584</name>
</gene>